<organism evidence="1 2">
    <name type="scientific">Ligilactobacillus apodemi DSM 16634 = JCM 16172</name>
    <dbReference type="NCBI Taxonomy" id="1423724"/>
    <lineage>
        <taxon>Bacteria</taxon>
        <taxon>Bacillati</taxon>
        <taxon>Bacillota</taxon>
        <taxon>Bacilli</taxon>
        <taxon>Lactobacillales</taxon>
        <taxon>Lactobacillaceae</taxon>
        <taxon>Ligilactobacillus</taxon>
    </lineage>
</organism>
<comment type="caution">
    <text evidence="1">The sequence shown here is derived from an EMBL/GenBank/DDBJ whole genome shotgun (WGS) entry which is preliminary data.</text>
</comment>
<sequence>MFMKYQVFVCADPEFEADMGNLVKIAIMIQDEQVHVKLQLGGIFIDPYALLSHIIQEQRVDSIYTFATGVFGRKRGIKLAQKIKMFDKQAKLILSTIDILRSYLIFENNVTVLDCIDLKKAEISFKVA</sequence>
<dbReference type="PATRIC" id="fig|1423724.4.peg.913"/>
<accession>A0A0R1TQ97</accession>
<name>A0A0R1TQ97_9LACO</name>
<dbReference type="Proteomes" id="UP000051324">
    <property type="component" value="Unassembled WGS sequence"/>
</dbReference>
<evidence type="ECO:0000313" key="2">
    <source>
        <dbReference type="Proteomes" id="UP000051324"/>
    </source>
</evidence>
<keyword evidence="2" id="KW-1185">Reference proteome</keyword>
<dbReference type="AlphaFoldDB" id="A0A0R1TQ97"/>
<dbReference type="EMBL" id="AZFT01000053">
    <property type="protein sequence ID" value="KRL83617.1"/>
    <property type="molecule type" value="Genomic_DNA"/>
</dbReference>
<dbReference type="Gene3D" id="3.40.50.2300">
    <property type="match status" value="1"/>
</dbReference>
<proteinExistence type="predicted"/>
<gene>
    <name evidence="1" type="ORF">FC32_GL000873</name>
</gene>
<reference evidence="1 2" key="1">
    <citation type="journal article" date="2015" name="Genome Announc.">
        <title>Expanding the biotechnology potential of lactobacilli through comparative genomics of 213 strains and associated genera.</title>
        <authorList>
            <person name="Sun Z."/>
            <person name="Harris H.M."/>
            <person name="McCann A."/>
            <person name="Guo C."/>
            <person name="Argimon S."/>
            <person name="Zhang W."/>
            <person name="Yang X."/>
            <person name="Jeffery I.B."/>
            <person name="Cooney J.C."/>
            <person name="Kagawa T.F."/>
            <person name="Liu W."/>
            <person name="Song Y."/>
            <person name="Salvetti E."/>
            <person name="Wrobel A."/>
            <person name="Rasinkangas P."/>
            <person name="Parkhill J."/>
            <person name="Rea M.C."/>
            <person name="O'Sullivan O."/>
            <person name="Ritari J."/>
            <person name="Douillard F.P."/>
            <person name="Paul Ross R."/>
            <person name="Yang R."/>
            <person name="Briner A.E."/>
            <person name="Felis G.E."/>
            <person name="de Vos W.M."/>
            <person name="Barrangou R."/>
            <person name="Klaenhammer T.R."/>
            <person name="Caufield P.W."/>
            <person name="Cui Y."/>
            <person name="Zhang H."/>
            <person name="O'Toole P.W."/>
        </authorList>
    </citation>
    <scope>NUCLEOTIDE SEQUENCE [LARGE SCALE GENOMIC DNA]</scope>
    <source>
        <strain evidence="1 2">DSM 16634</strain>
    </source>
</reference>
<evidence type="ECO:0000313" key="1">
    <source>
        <dbReference type="EMBL" id="KRL83617.1"/>
    </source>
</evidence>
<protein>
    <submittedName>
        <fullName evidence="1">Uncharacterized protein</fullName>
    </submittedName>
</protein>